<protein>
    <submittedName>
        <fullName evidence="1">Uncharacterized protein</fullName>
    </submittedName>
</protein>
<organism evidence="1 2">
    <name type="scientific">Cyclospora cayetanensis</name>
    <dbReference type="NCBI Taxonomy" id="88456"/>
    <lineage>
        <taxon>Eukaryota</taxon>
        <taxon>Sar</taxon>
        <taxon>Alveolata</taxon>
        <taxon>Apicomplexa</taxon>
        <taxon>Conoidasida</taxon>
        <taxon>Coccidia</taxon>
        <taxon>Eucoccidiorida</taxon>
        <taxon>Eimeriorina</taxon>
        <taxon>Eimeriidae</taxon>
        <taxon>Cyclospora</taxon>
    </lineage>
</organism>
<keyword evidence="2" id="KW-1185">Reference proteome</keyword>
<dbReference type="VEuPathDB" id="ToxoDB:LOC34621467"/>
<accession>A0A1D3CX90</accession>
<proteinExistence type="predicted"/>
<sequence>MVRGDFSKYHHATHFAAPSAVELDPRAFLYSNVSAEVGLISLEGRPMSRISILHGGTWFMGGDGCRIGNPGNLVVTPIRSPTYSGEVMLDMQHSGRELCSWLSTIEKAHRVMVPAWQEEHLKRRSNTSFWNLYRRFKLWRRSVPKVEFEVEIVYLDLWNKDRYGHPLPWAVALFRYKCPTHEEGHGLWDHLDGEFFSLSTDPMSPTEVHLLLQPRPGYNQPLQVEASNWQYLSGFVSGMRLGRTRDEREMQESWAWAASLYGGLQSFMTVSGKISDLWMNNGKCYFRWPLHVEWNIFDDTVCERLHRDANANVVGALKAAALPTVKIHVTGIDLFRYSRPVLWGVLDEGILSINAGTGILRLEIDTDPRNVPNFERFKSTAETTRAAGLVVKGMRYLLGTAAQQNGEKGYLKSWP</sequence>
<evidence type="ECO:0000313" key="1">
    <source>
        <dbReference type="EMBL" id="OEH75816.1"/>
    </source>
</evidence>
<dbReference type="AlphaFoldDB" id="A0A1D3CX90"/>
<comment type="caution">
    <text evidence="1">The sequence shown here is derived from an EMBL/GenBank/DDBJ whole genome shotgun (WGS) entry which is preliminary data.</text>
</comment>
<dbReference type="EMBL" id="JROU02001626">
    <property type="protein sequence ID" value="OEH75816.1"/>
    <property type="molecule type" value="Genomic_DNA"/>
</dbReference>
<gene>
    <name evidence="1" type="ORF">cyc_05039</name>
</gene>
<evidence type="ECO:0000313" key="2">
    <source>
        <dbReference type="Proteomes" id="UP000095192"/>
    </source>
</evidence>
<reference evidence="1 2" key="1">
    <citation type="journal article" date="2016" name="BMC Genomics">
        <title>Comparative genomics reveals Cyclospora cayetanensis possesses coccidia-like metabolism and invasion components but unique surface antigens.</title>
        <authorList>
            <person name="Liu S."/>
            <person name="Wang L."/>
            <person name="Zheng H."/>
            <person name="Xu Z."/>
            <person name="Roellig D.M."/>
            <person name="Li N."/>
            <person name="Frace M.A."/>
            <person name="Tang K."/>
            <person name="Arrowood M.J."/>
            <person name="Moss D.M."/>
            <person name="Zhang L."/>
            <person name="Feng Y."/>
            <person name="Xiao L."/>
        </authorList>
    </citation>
    <scope>NUCLEOTIDE SEQUENCE [LARGE SCALE GENOMIC DNA]</scope>
    <source>
        <strain evidence="1 2">CHN_HEN01</strain>
    </source>
</reference>
<dbReference type="Proteomes" id="UP000095192">
    <property type="component" value="Unassembled WGS sequence"/>
</dbReference>
<name>A0A1D3CX90_9EIME</name>
<dbReference type="InParanoid" id="A0A1D3CX90"/>
<dbReference type="VEuPathDB" id="ToxoDB:cyc_05039"/>